<dbReference type="OrthoDB" id="5494285at2"/>
<evidence type="ECO:0000313" key="2">
    <source>
        <dbReference type="Proteomes" id="UP000237968"/>
    </source>
</evidence>
<proteinExistence type="predicted"/>
<organism evidence="1 2">
    <name type="scientific">Enhygromyxa salina</name>
    <dbReference type="NCBI Taxonomy" id="215803"/>
    <lineage>
        <taxon>Bacteria</taxon>
        <taxon>Pseudomonadati</taxon>
        <taxon>Myxococcota</taxon>
        <taxon>Polyangia</taxon>
        <taxon>Nannocystales</taxon>
        <taxon>Nannocystaceae</taxon>
        <taxon>Enhygromyxa</taxon>
    </lineage>
</organism>
<dbReference type="EMBL" id="PVNK01000037">
    <property type="protein sequence ID" value="PRQ04464.1"/>
    <property type="molecule type" value="Genomic_DNA"/>
</dbReference>
<evidence type="ECO:0000313" key="1">
    <source>
        <dbReference type="EMBL" id="PRQ04464.1"/>
    </source>
</evidence>
<accession>A0A2S9YH83</accession>
<comment type="caution">
    <text evidence="1">The sequence shown here is derived from an EMBL/GenBank/DDBJ whole genome shotgun (WGS) entry which is preliminary data.</text>
</comment>
<dbReference type="AlphaFoldDB" id="A0A2S9YH83"/>
<keyword evidence="2" id="KW-1185">Reference proteome</keyword>
<gene>
    <name evidence="1" type="ORF">ENSA5_06950</name>
</gene>
<sequence>MARKTSPLTVLRAGLGAGLLLTAIAPTSGCLFGGYDGVFLEAEDVSLEIPSDGFRADGAKGDAWWLINQTASDVNGWVTTAVETTGYVVEFLNNHRESDLDGTWRIYGPFDDHDGRDVAWLVRINGTDLDTSFEFLLAPRGTTDTDEFVLMTEGNLSVEDDIRSGTMHIDFDTIEMYPDLDRTLLWSYGGDINIDFERDVASGEKTINIDFDEFVAERTGYLDDDHFESDETYEYHRAGDGAGSFHLALMGEWDTWPYGWSGPEQERMELDMVWTPTNEGRAYGTITEVEGVGDMLHGDLSLDECFDSAGDLTYRALSELYANEVPGYNFGEPDTCVVELP</sequence>
<protein>
    <submittedName>
        <fullName evidence="1">Uncharacterized protein</fullName>
    </submittedName>
</protein>
<reference evidence="1 2" key="1">
    <citation type="submission" date="2018-03" db="EMBL/GenBank/DDBJ databases">
        <title>Draft Genome Sequences of the Obligatory Marine Myxobacteria Enhygromyxa salina SWB005.</title>
        <authorList>
            <person name="Poehlein A."/>
            <person name="Moghaddam J.A."/>
            <person name="Harms H."/>
            <person name="Alanjari M."/>
            <person name="Koenig G.M."/>
            <person name="Daniel R."/>
            <person name="Schaeberle T.F."/>
        </authorList>
    </citation>
    <scope>NUCLEOTIDE SEQUENCE [LARGE SCALE GENOMIC DNA]</scope>
    <source>
        <strain evidence="1 2">SWB005</strain>
    </source>
</reference>
<name>A0A2S9YH83_9BACT</name>
<dbReference type="Proteomes" id="UP000237968">
    <property type="component" value="Unassembled WGS sequence"/>
</dbReference>
<dbReference type="RefSeq" id="WP_106390144.1">
    <property type="nucleotide sequence ID" value="NZ_PVNK01000037.1"/>
</dbReference>